<dbReference type="InterPro" id="IPR001789">
    <property type="entry name" value="Sig_transdc_resp-reg_receiver"/>
</dbReference>
<evidence type="ECO:0000313" key="5">
    <source>
        <dbReference type="Proteomes" id="UP000673821"/>
    </source>
</evidence>
<protein>
    <submittedName>
        <fullName evidence="4">Transcriptional regulatory protein PrrA</fullName>
    </submittedName>
</protein>
<evidence type="ECO:0000256" key="2">
    <source>
        <dbReference type="PROSITE-ProRule" id="PRU00169"/>
    </source>
</evidence>
<dbReference type="SMART" id="SM00448">
    <property type="entry name" value="REC"/>
    <property type="match status" value="1"/>
</dbReference>
<accession>A0ABN7MSA8</accession>
<gene>
    <name evidence="4" type="primary">prrA</name>
    <name evidence="4" type="ORF">R69776_06399</name>
</gene>
<keyword evidence="5" id="KW-1185">Reference proteome</keyword>
<dbReference type="PANTHER" id="PTHR44591:SF3">
    <property type="entry name" value="RESPONSE REGULATORY DOMAIN-CONTAINING PROTEIN"/>
    <property type="match status" value="1"/>
</dbReference>
<evidence type="ECO:0000256" key="1">
    <source>
        <dbReference type="ARBA" id="ARBA00022553"/>
    </source>
</evidence>
<sequence length="110" mass="11856">MLAAYAVFFSNRGFDIRTATNGGDALTEYCAWYPAAVLLDIEMPRLDGCEVARAIRLVRKTPVPVLVAVTGLMSQSERDESMGAGLDHYFVKPVLMPLILAAINLGLAPG</sequence>
<organism evidence="4 5">
    <name type="scientific">Paraburkholderia nemoris</name>
    <dbReference type="NCBI Taxonomy" id="2793076"/>
    <lineage>
        <taxon>Bacteria</taxon>
        <taxon>Pseudomonadati</taxon>
        <taxon>Pseudomonadota</taxon>
        <taxon>Betaproteobacteria</taxon>
        <taxon>Burkholderiales</taxon>
        <taxon>Burkholderiaceae</taxon>
        <taxon>Paraburkholderia</taxon>
    </lineage>
</organism>
<evidence type="ECO:0000313" key="4">
    <source>
        <dbReference type="EMBL" id="CAE6826508.1"/>
    </source>
</evidence>
<keyword evidence="1 2" id="KW-0597">Phosphoprotein</keyword>
<dbReference type="Proteomes" id="UP000673821">
    <property type="component" value="Unassembled WGS sequence"/>
</dbReference>
<dbReference type="EMBL" id="CAJNBH010000024">
    <property type="protein sequence ID" value="CAE6826508.1"/>
    <property type="molecule type" value="Genomic_DNA"/>
</dbReference>
<reference evidence="4 5" key="1">
    <citation type="submission" date="2021-02" db="EMBL/GenBank/DDBJ databases">
        <authorList>
            <person name="Vanwijnsberghe S."/>
        </authorList>
    </citation>
    <scope>NUCLEOTIDE SEQUENCE [LARGE SCALE GENOMIC DNA]</scope>
    <source>
        <strain evidence="4 5">R-69776</strain>
    </source>
</reference>
<comment type="caution">
    <text evidence="4">The sequence shown here is derived from an EMBL/GenBank/DDBJ whole genome shotgun (WGS) entry which is preliminary data.</text>
</comment>
<dbReference type="InterPro" id="IPR050595">
    <property type="entry name" value="Bact_response_regulator"/>
</dbReference>
<feature type="domain" description="Response regulatory" evidence="3">
    <location>
        <begin position="1"/>
        <end position="107"/>
    </location>
</feature>
<dbReference type="PANTHER" id="PTHR44591">
    <property type="entry name" value="STRESS RESPONSE REGULATOR PROTEIN 1"/>
    <property type="match status" value="1"/>
</dbReference>
<dbReference type="SUPFAM" id="SSF52172">
    <property type="entry name" value="CheY-like"/>
    <property type="match status" value="1"/>
</dbReference>
<dbReference type="InterPro" id="IPR011006">
    <property type="entry name" value="CheY-like_superfamily"/>
</dbReference>
<dbReference type="CDD" id="cd17546">
    <property type="entry name" value="REC_hyHK_CKI1_RcsC-like"/>
    <property type="match status" value="1"/>
</dbReference>
<proteinExistence type="predicted"/>
<evidence type="ECO:0000259" key="3">
    <source>
        <dbReference type="PROSITE" id="PS50110"/>
    </source>
</evidence>
<dbReference type="Gene3D" id="3.40.50.2300">
    <property type="match status" value="1"/>
</dbReference>
<feature type="modified residue" description="4-aspartylphosphate" evidence="2">
    <location>
        <position position="40"/>
    </location>
</feature>
<dbReference type="Pfam" id="PF00072">
    <property type="entry name" value="Response_reg"/>
    <property type="match status" value="1"/>
</dbReference>
<name>A0ABN7MSA8_9BURK</name>
<dbReference type="PROSITE" id="PS50110">
    <property type="entry name" value="RESPONSE_REGULATORY"/>
    <property type="match status" value="1"/>
</dbReference>